<dbReference type="EMBL" id="JAINUL010000001">
    <property type="protein sequence ID" value="MCC0099437.1"/>
    <property type="molecule type" value="Genomic_DNA"/>
</dbReference>
<comment type="caution">
    <text evidence="1">The sequence shown here is derived from an EMBL/GenBank/DDBJ whole genome shotgun (WGS) entry which is preliminary data.</text>
</comment>
<dbReference type="Proteomes" id="UP001520654">
    <property type="component" value="Unassembled WGS sequence"/>
</dbReference>
<dbReference type="RefSeq" id="WP_229342406.1">
    <property type="nucleotide sequence ID" value="NZ_JAINUL010000001.1"/>
</dbReference>
<gene>
    <name evidence="1" type="ORF">K7B10_32615</name>
</gene>
<organism evidence="1 2">
    <name type="scientific">Streptomyces flavotricini</name>
    <dbReference type="NCBI Taxonomy" id="66888"/>
    <lineage>
        <taxon>Bacteria</taxon>
        <taxon>Bacillati</taxon>
        <taxon>Actinomycetota</taxon>
        <taxon>Actinomycetes</taxon>
        <taxon>Kitasatosporales</taxon>
        <taxon>Streptomycetaceae</taxon>
        <taxon>Streptomyces</taxon>
    </lineage>
</organism>
<dbReference type="GO" id="GO:0003677">
    <property type="term" value="F:DNA binding"/>
    <property type="evidence" value="ECO:0007669"/>
    <property type="project" value="UniProtKB-KW"/>
</dbReference>
<sequence length="74" mass="8018">MTKPSQPSLADIRKWPATVSIPQAAQALGCSKSYLHEAVKRGESPVKTIPFGSRRVVITADLVRLLSGEEREAS</sequence>
<keyword evidence="1" id="KW-0238">DNA-binding</keyword>
<evidence type="ECO:0000313" key="1">
    <source>
        <dbReference type="EMBL" id="MCC0099437.1"/>
    </source>
</evidence>
<proteinExistence type="predicted"/>
<reference evidence="1 2" key="1">
    <citation type="submission" date="2021-08" db="EMBL/GenBank/DDBJ databases">
        <title>Genomic Architecture of Streptomyces flavotricini NGL1 and Streptomyces erythrochromogenes HMS4 With Differential Plant Beneficial attributes and laccase production capabilities.</title>
        <authorList>
            <person name="Salwan R."/>
            <person name="Kaur R."/>
            <person name="Sharma V."/>
        </authorList>
    </citation>
    <scope>NUCLEOTIDE SEQUENCE [LARGE SCALE GENOMIC DNA]</scope>
    <source>
        <strain evidence="1 2">NGL1</strain>
    </source>
</reference>
<name>A0ABS8EEM3_9ACTN</name>
<evidence type="ECO:0000313" key="2">
    <source>
        <dbReference type="Proteomes" id="UP001520654"/>
    </source>
</evidence>
<keyword evidence="2" id="KW-1185">Reference proteome</keyword>
<accession>A0ABS8EEM3</accession>
<protein>
    <submittedName>
        <fullName evidence="1">DNA-binding protein</fullName>
    </submittedName>
</protein>